<proteinExistence type="inferred from homology"/>
<feature type="transmembrane region" description="Helical" evidence="5">
    <location>
        <begin position="304"/>
        <end position="326"/>
    </location>
</feature>
<evidence type="ECO:0000313" key="7">
    <source>
        <dbReference type="Proteomes" id="UP001148125"/>
    </source>
</evidence>
<keyword evidence="3 4" id="KW-0472">Membrane</keyword>
<gene>
    <name evidence="6" type="ORF">N7Z68_18850</name>
</gene>
<name>A0ABT5VMC6_9BACI</name>
<dbReference type="PANTHER" id="PTHR22550">
    <property type="entry name" value="SPORE GERMINATION PROTEIN"/>
    <property type="match status" value="1"/>
</dbReference>
<keyword evidence="5" id="KW-0812">Transmembrane</keyword>
<dbReference type="InterPro" id="IPR004995">
    <property type="entry name" value="Spore_Ger"/>
</dbReference>
<evidence type="ECO:0000256" key="2">
    <source>
        <dbReference type="ARBA" id="ARBA00005278"/>
    </source>
</evidence>
<protein>
    <submittedName>
        <fullName evidence="6">Spore germination protein</fullName>
    </submittedName>
</protein>
<comment type="similarity">
    <text evidence="2 4">Belongs to the GerABKA family.</text>
</comment>
<dbReference type="Proteomes" id="UP001148125">
    <property type="component" value="Unassembled WGS sequence"/>
</dbReference>
<evidence type="ECO:0000313" key="6">
    <source>
        <dbReference type="EMBL" id="MDE5415424.1"/>
    </source>
</evidence>
<dbReference type="InterPro" id="IPR050768">
    <property type="entry name" value="UPF0353/GerABKA_families"/>
</dbReference>
<dbReference type="RefSeq" id="WP_275120026.1">
    <property type="nucleotide sequence ID" value="NZ_JAOTPO010000016.1"/>
</dbReference>
<evidence type="ECO:0000256" key="5">
    <source>
        <dbReference type="SAM" id="Phobius"/>
    </source>
</evidence>
<keyword evidence="5" id="KW-1133">Transmembrane helix</keyword>
<feature type="transmembrane region" description="Helical" evidence="5">
    <location>
        <begin position="396"/>
        <end position="418"/>
    </location>
</feature>
<dbReference type="EMBL" id="JAOTPO010000016">
    <property type="protein sequence ID" value="MDE5415424.1"/>
    <property type="molecule type" value="Genomic_DNA"/>
</dbReference>
<comment type="caution">
    <text evidence="6">The sequence shown here is derived from an EMBL/GenBank/DDBJ whole genome shotgun (WGS) entry which is preliminary data.</text>
</comment>
<comment type="subcellular location">
    <subcellularLocation>
        <location evidence="4">Cell membrane</location>
    </subcellularLocation>
    <subcellularLocation>
        <location evidence="1">Membrane</location>
        <topology evidence="1">Multi-pass membrane protein</topology>
    </subcellularLocation>
</comment>
<feature type="transmembrane region" description="Helical" evidence="5">
    <location>
        <begin position="371"/>
        <end position="390"/>
    </location>
</feature>
<evidence type="ECO:0000256" key="1">
    <source>
        <dbReference type="ARBA" id="ARBA00004141"/>
    </source>
</evidence>
<sequence>MKRRIKRRNQEVKDRSLQDENYYEKTVTFIKEAFSYPENTDLTCRNIRLRDIYVDATLFFVNGMVDLDEVQLHIIKPLQEMKIVYEPEQELEPFLIENVLSIKEAKVVKNQKELLTALIGGQTLLLIKGMNSAISIATTSFEHRGIEHPQTENVIKGPMESFTESAAVNRSLIRKQLKNVDLVTEEMTVGNHAVQTVSVMYIGSLVNEELLENVRDRIAQIDVDAVQGLAILEQHIEERPYSLIPSTLYSERPDRACAFLNEGHIVLLMDNSPACLVLPITFWGLFHTAEDYYHRWAFGNFIRLIRLFSLFIALLVPSLYIAISNFHIEMFPTDLLLAIAATRERVPFPAIVEVIMMEISFELIREAGIRIPTPIGPTIGIVGALILGQAAVEAGIISPILVIVVAITGLASFAIPDISMNFTIRITRFIILFFAATMGFFGIGIFLVFAIAYANNAKSFGVPFFSPLAPHTRSSKDMIVRPPVWKQWLRPFYVFPKEKVRGTEPRGK</sequence>
<accession>A0ABT5VMC6</accession>
<dbReference type="PIRSF" id="PIRSF005690">
    <property type="entry name" value="GerBA"/>
    <property type="match status" value="1"/>
</dbReference>
<organism evidence="6 7">
    <name type="scientific">Alkalihalobacterium chitinilyticum</name>
    <dbReference type="NCBI Taxonomy" id="2980103"/>
    <lineage>
        <taxon>Bacteria</taxon>
        <taxon>Bacillati</taxon>
        <taxon>Bacillota</taxon>
        <taxon>Bacilli</taxon>
        <taxon>Bacillales</taxon>
        <taxon>Bacillaceae</taxon>
        <taxon>Alkalihalobacterium</taxon>
    </lineage>
</organism>
<reference evidence="6" key="1">
    <citation type="submission" date="2024-05" db="EMBL/GenBank/DDBJ databases">
        <title>Alkalihalobacillus sp. strain MEB203 novel alkaliphilic bacterium from Lonar Lake, India.</title>
        <authorList>
            <person name="Joshi A."/>
            <person name="Thite S."/>
            <person name="Mengade P."/>
        </authorList>
    </citation>
    <scope>NUCLEOTIDE SEQUENCE</scope>
    <source>
        <strain evidence="6">MEB 203</strain>
    </source>
</reference>
<keyword evidence="7" id="KW-1185">Reference proteome</keyword>
<dbReference type="Pfam" id="PF03323">
    <property type="entry name" value="GerA"/>
    <property type="match status" value="1"/>
</dbReference>
<feature type="transmembrane region" description="Helical" evidence="5">
    <location>
        <begin position="430"/>
        <end position="454"/>
    </location>
</feature>
<evidence type="ECO:0000256" key="4">
    <source>
        <dbReference type="PIRNR" id="PIRNR005690"/>
    </source>
</evidence>
<evidence type="ECO:0000256" key="3">
    <source>
        <dbReference type="ARBA" id="ARBA00023136"/>
    </source>
</evidence>
<dbReference type="PANTHER" id="PTHR22550:SF5">
    <property type="entry name" value="LEUCINE ZIPPER PROTEIN 4"/>
    <property type="match status" value="1"/>
</dbReference>